<evidence type="ECO:0000256" key="2">
    <source>
        <dbReference type="SAM" id="Phobius"/>
    </source>
</evidence>
<proteinExistence type="predicted"/>
<evidence type="ECO:0000256" key="1">
    <source>
        <dbReference type="SAM" id="MobiDB-lite"/>
    </source>
</evidence>
<gene>
    <name evidence="4" type="ORF">AMJAP_1371</name>
</gene>
<dbReference type="PANTHER" id="PTHR40940">
    <property type="entry name" value="PROTEIN BATD-RELATED"/>
    <property type="match status" value="1"/>
</dbReference>
<sequence length="573" mass="63485">MHIETGKPEINPLMSFLFHPARSTLAGFIALIALPVLAQVSVFSDRYSVAEGETLRLTVEVDQRASGRPDFSPLTRDFHFLGSKQMTVSSFANGENQYTTRWQILLRPRHSGELQIPPLQFNNEFSQPLLITVAGETGAAAIISNDAYLESAVDGYEVYQGSQVLYSQRLFHLDDLPPMASLSEPLIPDTEIVPLGEKQQYTREINGQTYKVVEQNYALFPQQAGQLSIPAAHFSAGPGTPELNSEPIFIDVLPQPSQKIRGYWLPSSKLSLEDLTQSPNHLTVGESQTRTLKITAEGLLAEQLPSLISLRNELATIEVEDVQLEQKNTVKGIISSRTETVRITPVERGEVTLPAITIPWWNLTLDKSEKASLPQIVLRVEPASPRNEPLADAPAPAAETDQADKERSVDTTANTETNGSVRLLVWLLASVAIITSLGWLYSFSSQRRKQPAQKNQQSEPSPPTQTPPINDSDKLNQILKAEQLAFSQALDACNNDTPLEARLLMLEWARLFWPHIQFNNSLDLSELNNSKTLELLLIDMESYISGSEAGPWSGDLLASALMHIRENQLKPQA</sequence>
<keyword evidence="2" id="KW-0812">Transmembrane</keyword>
<name>A0A7R6SS80_9GAMM</name>
<dbReference type="AlphaFoldDB" id="A0A7R6SS80"/>
<feature type="compositionally biased region" description="Low complexity" evidence="1">
    <location>
        <begin position="390"/>
        <end position="400"/>
    </location>
</feature>
<feature type="domain" description="DUF7939" evidence="3">
    <location>
        <begin position="485"/>
        <end position="567"/>
    </location>
</feature>
<evidence type="ECO:0000259" key="3">
    <source>
        <dbReference type="Pfam" id="PF25607"/>
    </source>
</evidence>
<keyword evidence="2" id="KW-0472">Membrane</keyword>
<keyword evidence="2" id="KW-1133">Transmembrane helix</keyword>
<dbReference type="InterPro" id="IPR025738">
    <property type="entry name" value="BatD"/>
</dbReference>
<dbReference type="InterPro" id="IPR057699">
    <property type="entry name" value="DUF7939"/>
</dbReference>
<dbReference type="Pfam" id="PF25607">
    <property type="entry name" value="DUF7939"/>
    <property type="match status" value="1"/>
</dbReference>
<evidence type="ECO:0000313" key="5">
    <source>
        <dbReference type="Proteomes" id="UP000595663"/>
    </source>
</evidence>
<dbReference type="PANTHER" id="PTHR40940:SF1">
    <property type="entry name" value="PROTEIN BATD"/>
    <property type="match status" value="1"/>
</dbReference>
<dbReference type="KEGG" id="ajp:AMJAP_1371"/>
<reference evidence="4 5" key="1">
    <citation type="journal article" date="2008" name="Int. J. Syst. Evol. Microbiol.">
        <title>Amphritea japonica sp. nov. and Amphritea balenae sp. nov., isolated from the sediment adjacent to sperm whale carcasses off Kagoshima, Japan.</title>
        <authorList>
            <person name="Miyazaki M."/>
            <person name="Nogi Y."/>
            <person name="Fujiwara Y."/>
            <person name="Kawato M."/>
            <person name="Nagahama T."/>
            <person name="Kubokawa K."/>
            <person name="Horikoshi K."/>
        </authorList>
    </citation>
    <scope>NUCLEOTIDE SEQUENCE [LARGE SCALE GENOMIC DNA]</scope>
    <source>
        <strain evidence="4 5">ATCC BAA-1530</strain>
    </source>
</reference>
<feature type="region of interest" description="Disordered" evidence="1">
    <location>
        <begin position="384"/>
        <end position="414"/>
    </location>
</feature>
<protein>
    <recommendedName>
        <fullName evidence="3">DUF7939 domain-containing protein</fullName>
    </recommendedName>
</protein>
<feature type="transmembrane region" description="Helical" evidence="2">
    <location>
        <begin position="423"/>
        <end position="441"/>
    </location>
</feature>
<accession>A0A7R6SS80</accession>
<feature type="region of interest" description="Disordered" evidence="1">
    <location>
        <begin position="450"/>
        <end position="472"/>
    </location>
</feature>
<evidence type="ECO:0000313" key="4">
    <source>
        <dbReference type="EMBL" id="BBB25966.1"/>
    </source>
</evidence>
<dbReference type="Proteomes" id="UP000595663">
    <property type="component" value="Chromosome"/>
</dbReference>
<dbReference type="EMBL" id="AP014545">
    <property type="protein sequence ID" value="BBB25966.1"/>
    <property type="molecule type" value="Genomic_DNA"/>
</dbReference>
<keyword evidence="5" id="KW-1185">Reference proteome</keyword>
<organism evidence="4 5">
    <name type="scientific">Amphritea japonica ATCC BAA-1530</name>
    <dbReference type="NCBI Taxonomy" id="1278309"/>
    <lineage>
        <taxon>Bacteria</taxon>
        <taxon>Pseudomonadati</taxon>
        <taxon>Pseudomonadota</taxon>
        <taxon>Gammaproteobacteria</taxon>
        <taxon>Oceanospirillales</taxon>
        <taxon>Oceanospirillaceae</taxon>
        <taxon>Amphritea</taxon>
    </lineage>
</organism>
<dbReference type="Pfam" id="PF13584">
    <property type="entry name" value="BatD"/>
    <property type="match status" value="2"/>
</dbReference>